<reference evidence="2 3" key="1">
    <citation type="submission" date="2022-12" db="EMBL/GenBank/DDBJ databases">
        <title>Chromosome-level genome of Tegillarca granosa.</title>
        <authorList>
            <person name="Kim J."/>
        </authorList>
    </citation>
    <scope>NUCLEOTIDE SEQUENCE [LARGE SCALE GENOMIC DNA]</scope>
    <source>
        <strain evidence="2">Teg-2019</strain>
        <tissue evidence="2">Adductor muscle</tissue>
    </source>
</reference>
<dbReference type="EMBL" id="JARBDR010000337">
    <property type="protein sequence ID" value="KAJ8315829.1"/>
    <property type="molecule type" value="Genomic_DNA"/>
</dbReference>
<evidence type="ECO:0000259" key="1">
    <source>
        <dbReference type="PROSITE" id="PS51645"/>
    </source>
</evidence>
<dbReference type="InterPro" id="IPR014729">
    <property type="entry name" value="Rossmann-like_a/b/a_fold"/>
</dbReference>
<dbReference type="SUPFAM" id="SSF52425">
    <property type="entry name" value="Cryptochrome/photolyase, N-terminal domain"/>
    <property type="match status" value="1"/>
</dbReference>
<keyword evidence="3" id="KW-1185">Reference proteome</keyword>
<evidence type="ECO:0000313" key="3">
    <source>
        <dbReference type="Proteomes" id="UP001217089"/>
    </source>
</evidence>
<dbReference type="Proteomes" id="UP001217089">
    <property type="component" value="Unassembled WGS sequence"/>
</dbReference>
<dbReference type="Gene3D" id="3.40.50.620">
    <property type="entry name" value="HUPs"/>
    <property type="match status" value="1"/>
</dbReference>
<dbReference type="InterPro" id="IPR006050">
    <property type="entry name" value="DNA_photolyase_N"/>
</dbReference>
<feature type="domain" description="Photolyase/cryptochrome alpha/beta" evidence="1">
    <location>
        <begin position="36"/>
        <end position="70"/>
    </location>
</feature>
<dbReference type="PROSITE" id="PS51645">
    <property type="entry name" value="PHR_CRY_ALPHA_BETA"/>
    <property type="match status" value="1"/>
</dbReference>
<name>A0ABQ9FEW0_TEGGR</name>
<gene>
    <name evidence="2" type="ORF">KUTeg_007979</name>
</gene>
<dbReference type="InterPro" id="IPR036155">
    <property type="entry name" value="Crypto/Photolyase_N_sf"/>
</dbReference>
<organism evidence="2 3">
    <name type="scientific">Tegillarca granosa</name>
    <name type="common">Malaysian cockle</name>
    <name type="synonym">Anadara granosa</name>
    <dbReference type="NCBI Taxonomy" id="220873"/>
    <lineage>
        <taxon>Eukaryota</taxon>
        <taxon>Metazoa</taxon>
        <taxon>Spiralia</taxon>
        <taxon>Lophotrochozoa</taxon>
        <taxon>Mollusca</taxon>
        <taxon>Bivalvia</taxon>
        <taxon>Autobranchia</taxon>
        <taxon>Pteriomorphia</taxon>
        <taxon>Arcoida</taxon>
        <taxon>Arcoidea</taxon>
        <taxon>Arcidae</taxon>
        <taxon>Tegillarca</taxon>
    </lineage>
</organism>
<proteinExistence type="predicted"/>
<sequence>MKTCRRIRCLVGTIMTFKKTTIMPPVSSPKPAVRNEVGVHWFRHGLRLHDNPSLLECTKNCREDLSSLYI</sequence>
<comment type="caution">
    <text evidence="2">The sequence shown here is derived from an EMBL/GenBank/DDBJ whole genome shotgun (WGS) entry which is preliminary data.</text>
</comment>
<evidence type="ECO:0000313" key="2">
    <source>
        <dbReference type="EMBL" id="KAJ8315829.1"/>
    </source>
</evidence>
<protein>
    <recommendedName>
        <fullName evidence="1">Photolyase/cryptochrome alpha/beta domain-containing protein</fullName>
    </recommendedName>
</protein>
<accession>A0ABQ9FEW0</accession>